<dbReference type="CDD" id="cd00056">
    <property type="entry name" value="ENDO3c"/>
    <property type="match status" value="1"/>
</dbReference>
<reference evidence="15" key="1">
    <citation type="submission" date="2017-09" db="EMBL/GenBank/DDBJ databases">
        <title>Depth-based differentiation of microbial function through sediment-hosted aquifers and enrichment of novel symbionts in the deep terrestrial subsurface.</title>
        <authorList>
            <person name="Probst A.J."/>
            <person name="Ladd B."/>
            <person name="Jarett J.K."/>
            <person name="Geller-Mcgrath D.E."/>
            <person name="Sieber C.M.K."/>
            <person name="Emerson J.B."/>
            <person name="Anantharaman K."/>
            <person name="Thomas B.C."/>
            <person name="Malmstrom R."/>
            <person name="Stieglmeier M."/>
            <person name="Klingl A."/>
            <person name="Woyke T."/>
            <person name="Ryan C.M."/>
            <person name="Banfield J.F."/>
        </authorList>
    </citation>
    <scope>NUCLEOTIDE SEQUENCE [LARGE SCALE GENOMIC DNA]</scope>
</reference>
<evidence type="ECO:0000313" key="15">
    <source>
        <dbReference type="Proteomes" id="UP000231503"/>
    </source>
</evidence>
<evidence type="ECO:0000256" key="5">
    <source>
        <dbReference type="ARBA" id="ARBA00022023"/>
    </source>
</evidence>
<dbReference type="EMBL" id="PFCO01000005">
    <property type="protein sequence ID" value="PIR69547.1"/>
    <property type="molecule type" value="Genomic_DNA"/>
</dbReference>
<comment type="catalytic activity">
    <reaction evidence="1">
        <text>Hydrolyzes free adenine bases from 7,8-dihydro-8-oxoguanine:adenine mismatched double-stranded DNA, leaving an apurinic site.</text>
        <dbReference type="EC" id="3.2.2.31"/>
    </reaction>
</comment>
<dbReference type="PROSITE" id="PS01155">
    <property type="entry name" value="ENDONUCLEASE_III_2"/>
    <property type="match status" value="1"/>
</dbReference>
<evidence type="ECO:0000259" key="13">
    <source>
        <dbReference type="SMART" id="SM00478"/>
    </source>
</evidence>
<evidence type="ECO:0000256" key="3">
    <source>
        <dbReference type="ARBA" id="ARBA00008343"/>
    </source>
</evidence>
<dbReference type="GO" id="GO:0032357">
    <property type="term" value="F:oxidized purine DNA binding"/>
    <property type="evidence" value="ECO:0007669"/>
    <property type="project" value="TreeGrafter"/>
</dbReference>
<comment type="cofactor">
    <cofactor evidence="2">
        <name>[4Fe-4S] cluster</name>
        <dbReference type="ChEBI" id="CHEBI:49883"/>
    </cofactor>
</comment>
<dbReference type="InterPro" id="IPR000445">
    <property type="entry name" value="HhH_motif"/>
</dbReference>
<protein>
    <recommendedName>
        <fullName evidence="5">Adenine DNA glycosylase</fullName>
        <ecNumber evidence="4">3.2.2.31</ecNumber>
    </recommendedName>
</protein>
<dbReference type="SUPFAM" id="SSF48150">
    <property type="entry name" value="DNA-glycosylase"/>
    <property type="match status" value="1"/>
</dbReference>
<dbReference type="GO" id="GO:0006284">
    <property type="term" value="P:base-excision repair"/>
    <property type="evidence" value="ECO:0007669"/>
    <property type="project" value="InterPro"/>
</dbReference>
<dbReference type="GO" id="GO:0000701">
    <property type="term" value="F:purine-specific mismatch base pair DNA N-glycosylase activity"/>
    <property type="evidence" value="ECO:0007669"/>
    <property type="project" value="UniProtKB-EC"/>
</dbReference>
<dbReference type="GO" id="GO:0051536">
    <property type="term" value="F:iron-sulfur cluster binding"/>
    <property type="evidence" value="ECO:0007669"/>
    <property type="project" value="UniProtKB-KW"/>
</dbReference>
<evidence type="ECO:0000256" key="10">
    <source>
        <dbReference type="ARBA" id="ARBA00023014"/>
    </source>
</evidence>
<evidence type="ECO:0000256" key="11">
    <source>
        <dbReference type="ARBA" id="ARBA00023204"/>
    </source>
</evidence>
<keyword evidence="10" id="KW-0411">Iron-sulfur</keyword>
<keyword evidence="6" id="KW-0479">Metal-binding</keyword>
<dbReference type="GO" id="GO:0046872">
    <property type="term" value="F:metal ion binding"/>
    <property type="evidence" value="ECO:0007669"/>
    <property type="project" value="UniProtKB-KW"/>
</dbReference>
<feature type="domain" description="HhH-GPD" evidence="13">
    <location>
        <begin position="40"/>
        <end position="188"/>
    </location>
</feature>
<keyword evidence="12" id="KW-0326">Glycosidase</keyword>
<evidence type="ECO:0000256" key="12">
    <source>
        <dbReference type="ARBA" id="ARBA00023295"/>
    </source>
</evidence>
<evidence type="ECO:0000256" key="6">
    <source>
        <dbReference type="ARBA" id="ARBA00022723"/>
    </source>
</evidence>
<dbReference type="SMART" id="SM00478">
    <property type="entry name" value="ENDO3c"/>
    <property type="match status" value="1"/>
</dbReference>
<dbReference type="InterPro" id="IPR004036">
    <property type="entry name" value="Endonuclease-III-like_CS2"/>
</dbReference>
<evidence type="ECO:0000256" key="4">
    <source>
        <dbReference type="ARBA" id="ARBA00012045"/>
    </source>
</evidence>
<dbReference type="Gene3D" id="1.10.1670.10">
    <property type="entry name" value="Helix-hairpin-Helix base-excision DNA repair enzymes (C-terminal)"/>
    <property type="match status" value="1"/>
</dbReference>
<evidence type="ECO:0000256" key="2">
    <source>
        <dbReference type="ARBA" id="ARBA00001966"/>
    </source>
</evidence>
<dbReference type="InterPro" id="IPR003265">
    <property type="entry name" value="HhH-GPD_domain"/>
</dbReference>
<dbReference type="InterPro" id="IPR023170">
    <property type="entry name" value="HhH_base_excis_C"/>
</dbReference>
<accession>A0A2H0TDD5</accession>
<comment type="similarity">
    <text evidence="3">Belongs to the Nth/MutY family.</text>
</comment>
<dbReference type="InterPro" id="IPR011257">
    <property type="entry name" value="DNA_glycosylase"/>
</dbReference>
<sequence length="281" mass="33010">MRTKEFQYIIWEHHKNNKRKNNFPWRKTRNPYHILISEIMLQQTQIPRVIPKYNEWLKAFPTLKALSRAPFSKVLSTWQGLGYNRRARFLKDTATIIHKKYNERVPRSPEELETLPGIGHYTARAVACFSYGICEPFLDTNIRRVYIHFFGGKKRNIPDAWVMRYVQKTQPSQHKREWYGALMDYGRDVLGGTKNNPNTKSASYTKQSPFRGSTRYIRAKIIDHALLRKNGTTPASIRNALLKDPYIKKGDVLTHASALIASLKKERLLREKNSRLYIYAR</sequence>
<keyword evidence="11" id="KW-0234">DNA repair</keyword>
<proteinExistence type="inferred from homology"/>
<dbReference type="EC" id="3.2.2.31" evidence="4"/>
<keyword evidence="14" id="KW-0540">Nuclease</keyword>
<evidence type="ECO:0000256" key="7">
    <source>
        <dbReference type="ARBA" id="ARBA00022763"/>
    </source>
</evidence>
<keyword evidence="7" id="KW-0227">DNA damage</keyword>
<evidence type="ECO:0000256" key="1">
    <source>
        <dbReference type="ARBA" id="ARBA00000843"/>
    </source>
</evidence>
<keyword evidence="8" id="KW-0378">Hydrolase</keyword>
<dbReference type="Pfam" id="PF00633">
    <property type="entry name" value="HHH"/>
    <property type="match status" value="1"/>
</dbReference>
<gene>
    <name evidence="14" type="ORF">COU47_02220</name>
</gene>
<keyword evidence="9" id="KW-0408">Iron</keyword>
<dbReference type="GO" id="GO:0034039">
    <property type="term" value="F:8-oxo-7,8-dihydroguanine DNA N-glycosylase activity"/>
    <property type="evidence" value="ECO:0007669"/>
    <property type="project" value="TreeGrafter"/>
</dbReference>
<organism evidence="14 15">
    <name type="scientific">Candidatus Niyogibacteria bacterium CG10_big_fil_rev_8_21_14_0_10_46_36</name>
    <dbReference type="NCBI Taxonomy" id="1974726"/>
    <lineage>
        <taxon>Bacteria</taxon>
        <taxon>Candidatus Niyogiibacteriota</taxon>
    </lineage>
</organism>
<keyword evidence="14" id="KW-0255">Endonuclease</keyword>
<dbReference type="Pfam" id="PF00730">
    <property type="entry name" value="HhH-GPD"/>
    <property type="match status" value="1"/>
</dbReference>
<evidence type="ECO:0000313" key="14">
    <source>
        <dbReference type="EMBL" id="PIR69547.1"/>
    </source>
</evidence>
<dbReference type="PANTHER" id="PTHR42944">
    <property type="entry name" value="ADENINE DNA GLYCOSYLASE"/>
    <property type="match status" value="1"/>
</dbReference>
<dbReference type="GO" id="GO:0004519">
    <property type="term" value="F:endonuclease activity"/>
    <property type="evidence" value="ECO:0007669"/>
    <property type="project" value="UniProtKB-KW"/>
</dbReference>
<evidence type="ECO:0000256" key="9">
    <source>
        <dbReference type="ARBA" id="ARBA00023004"/>
    </source>
</evidence>
<dbReference type="Gene3D" id="1.10.340.30">
    <property type="entry name" value="Hypothetical protein, domain 2"/>
    <property type="match status" value="1"/>
</dbReference>
<comment type="caution">
    <text evidence="14">The sequence shown here is derived from an EMBL/GenBank/DDBJ whole genome shotgun (WGS) entry which is preliminary data.</text>
</comment>
<dbReference type="Proteomes" id="UP000231503">
    <property type="component" value="Unassembled WGS sequence"/>
</dbReference>
<evidence type="ECO:0000256" key="8">
    <source>
        <dbReference type="ARBA" id="ARBA00022801"/>
    </source>
</evidence>
<dbReference type="InterPro" id="IPR044298">
    <property type="entry name" value="MIG/MutY"/>
</dbReference>
<dbReference type="GO" id="GO:0006298">
    <property type="term" value="P:mismatch repair"/>
    <property type="evidence" value="ECO:0007669"/>
    <property type="project" value="TreeGrafter"/>
</dbReference>
<dbReference type="AlphaFoldDB" id="A0A2H0TDD5"/>
<name>A0A2H0TDD5_9BACT</name>
<dbReference type="PANTHER" id="PTHR42944:SF1">
    <property type="entry name" value="ADENINE DNA GLYCOSYLASE"/>
    <property type="match status" value="1"/>
</dbReference>
<dbReference type="GO" id="GO:0035485">
    <property type="term" value="F:adenine/guanine mispair binding"/>
    <property type="evidence" value="ECO:0007669"/>
    <property type="project" value="TreeGrafter"/>
</dbReference>